<evidence type="ECO:0000256" key="4">
    <source>
        <dbReference type="SAM" id="SignalP"/>
    </source>
</evidence>
<evidence type="ECO:0000256" key="1">
    <source>
        <dbReference type="ARBA" id="ARBA00023180"/>
    </source>
</evidence>
<dbReference type="PANTHER" id="PTHR15349">
    <property type="entry name" value="ENDOTHELIAL PROTEIN C RECEPTOR"/>
    <property type="match status" value="1"/>
</dbReference>
<dbReference type="GO" id="GO:0050819">
    <property type="term" value="P:negative regulation of coagulation"/>
    <property type="evidence" value="ECO:0007669"/>
    <property type="project" value="TreeGrafter"/>
</dbReference>
<feature type="chain" id="PRO_5044604558" description="MHC class I-like antigen recognition-like domain-containing protein" evidence="4">
    <location>
        <begin position="18"/>
        <end position="267"/>
    </location>
</feature>
<accession>A0A452HZD2</accession>
<keyword evidence="3" id="KW-0472">Membrane</keyword>
<protein>
    <recommendedName>
        <fullName evidence="5">MHC class I-like antigen recognition-like domain-containing protein</fullName>
    </recommendedName>
</protein>
<feature type="signal peptide" evidence="4">
    <location>
        <begin position="1"/>
        <end position="17"/>
    </location>
</feature>
<dbReference type="InterPro" id="IPR011161">
    <property type="entry name" value="MHC_I-like_Ag-recog"/>
</dbReference>
<keyword evidence="1" id="KW-0325">Glycoprotein</keyword>
<feature type="domain" description="MHC class I-like antigen recognition-like" evidence="5">
    <location>
        <begin position="18"/>
        <end position="182"/>
    </location>
</feature>
<evidence type="ECO:0000313" key="6">
    <source>
        <dbReference type="Ensembl" id="ENSGAGP00000020543.1"/>
    </source>
</evidence>
<keyword evidence="3" id="KW-0812">Transmembrane</keyword>
<dbReference type="PANTHER" id="PTHR15349:SF0">
    <property type="entry name" value="ENDOTHELIAL PROTEIN C RECEPTOR"/>
    <property type="match status" value="1"/>
</dbReference>
<name>A0A452HZD2_9SAUR</name>
<proteinExistence type="predicted"/>
<feature type="transmembrane region" description="Helical" evidence="3">
    <location>
        <begin position="203"/>
        <end position="224"/>
    </location>
</feature>
<evidence type="ECO:0000313" key="7">
    <source>
        <dbReference type="Proteomes" id="UP000291020"/>
    </source>
</evidence>
<dbReference type="InterPro" id="IPR037055">
    <property type="entry name" value="MHC_I-like_Ag-recog_sf"/>
</dbReference>
<dbReference type="InterPro" id="IPR011162">
    <property type="entry name" value="MHC_I/II-like_Ag-recog"/>
</dbReference>
<dbReference type="GO" id="GO:0005615">
    <property type="term" value="C:extracellular space"/>
    <property type="evidence" value="ECO:0007669"/>
    <property type="project" value="TreeGrafter"/>
</dbReference>
<dbReference type="AlphaFoldDB" id="A0A452HZD2"/>
<sequence>MLLLLLLIGVLCHRGDGAALHTFTMIQLAHLPNSNTIEFLGNATLNGVLTHSLQGFNASQLLPLEPPTQWQEMERSLQTYLHSFHMLVQVIAKERKVQYPLNLHCKLGCQLSPDGASHSFYEVALNGDDFLSFRAANASWVLPGHKEEDKLATFAHGQVSRYPETTSKLQFFLETTCVEFVRRHSMMDGARTEGQHRRSHTPLALGITLGAFALAALAVGVFLCTGGWSSGTRGGHAPASPHSMECGGARQLSHPGKGKGTLLSRHS</sequence>
<dbReference type="Ensembl" id="ENSGAGT00000023399.1">
    <property type="protein sequence ID" value="ENSGAGP00000020543.1"/>
    <property type="gene ID" value="ENSGAGG00000015122.1"/>
</dbReference>
<reference evidence="7" key="1">
    <citation type="journal article" date="2017" name="PLoS ONE">
        <title>The Agassiz's desert tortoise genome provides a resource for the conservation of a threatened species.</title>
        <authorList>
            <person name="Tollis M."/>
            <person name="DeNardo D.F."/>
            <person name="Cornelius J.A."/>
            <person name="Dolby G.A."/>
            <person name="Edwards T."/>
            <person name="Henen B.T."/>
            <person name="Karl A.E."/>
            <person name="Murphy R.W."/>
            <person name="Kusumi K."/>
        </authorList>
    </citation>
    <scope>NUCLEOTIDE SEQUENCE [LARGE SCALE GENOMIC DNA]</scope>
</reference>
<evidence type="ECO:0000256" key="2">
    <source>
        <dbReference type="SAM" id="MobiDB-lite"/>
    </source>
</evidence>
<dbReference type="Ensembl" id="ENSGAGT00000023396.1">
    <property type="protein sequence ID" value="ENSGAGP00000020540.1"/>
    <property type="gene ID" value="ENSGAGG00000015122.1"/>
</dbReference>
<dbReference type="Proteomes" id="UP000291020">
    <property type="component" value="Unassembled WGS sequence"/>
</dbReference>
<organism evidence="6 7">
    <name type="scientific">Gopherus agassizii</name>
    <name type="common">Agassiz's desert tortoise</name>
    <dbReference type="NCBI Taxonomy" id="38772"/>
    <lineage>
        <taxon>Eukaryota</taxon>
        <taxon>Metazoa</taxon>
        <taxon>Chordata</taxon>
        <taxon>Craniata</taxon>
        <taxon>Vertebrata</taxon>
        <taxon>Euteleostomi</taxon>
        <taxon>Archelosauria</taxon>
        <taxon>Testudinata</taxon>
        <taxon>Testudines</taxon>
        <taxon>Cryptodira</taxon>
        <taxon>Durocryptodira</taxon>
        <taxon>Testudinoidea</taxon>
        <taxon>Testudinidae</taxon>
        <taxon>Gopherus</taxon>
    </lineage>
</organism>
<keyword evidence="4" id="KW-0732">Signal</keyword>
<evidence type="ECO:0000256" key="3">
    <source>
        <dbReference type="SAM" id="Phobius"/>
    </source>
</evidence>
<dbReference type="Pfam" id="PF16497">
    <property type="entry name" value="MHC_I_3"/>
    <property type="match status" value="1"/>
</dbReference>
<dbReference type="InterPro" id="IPR015669">
    <property type="entry name" value="Endothetial_C_recpt"/>
</dbReference>
<dbReference type="STRING" id="38772.ENSGAGP00000020540"/>
<evidence type="ECO:0000259" key="5">
    <source>
        <dbReference type="Pfam" id="PF16497"/>
    </source>
</evidence>
<dbReference type="SUPFAM" id="SSF54452">
    <property type="entry name" value="MHC antigen-recognition domain"/>
    <property type="match status" value="1"/>
</dbReference>
<keyword evidence="3" id="KW-1133">Transmembrane helix</keyword>
<feature type="region of interest" description="Disordered" evidence="2">
    <location>
        <begin position="233"/>
        <end position="267"/>
    </location>
</feature>
<dbReference type="GO" id="GO:0038023">
    <property type="term" value="F:signaling receptor activity"/>
    <property type="evidence" value="ECO:0007669"/>
    <property type="project" value="InterPro"/>
</dbReference>
<dbReference type="Gene3D" id="3.30.500.10">
    <property type="entry name" value="MHC class I-like antigen recognition-like"/>
    <property type="match status" value="1"/>
</dbReference>
<reference evidence="6" key="2">
    <citation type="submission" date="2025-05" db="UniProtKB">
        <authorList>
            <consortium name="Ensembl"/>
        </authorList>
    </citation>
    <scope>IDENTIFICATION</scope>
</reference>
<keyword evidence="7" id="KW-1185">Reference proteome</keyword>